<evidence type="ECO:0000256" key="11">
    <source>
        <dbReference type="SAM" id="Phobius"/>
    </source>
</evidence>
<gene>
    <name evidence="13" type="ORF">PEP31012_00580</name>
</gene>
<name>A0A5E4S4L5_9BURK</name>
<evidence type="ECO:0000256" key="5">
    <source>
        <dbReference type="ARBA" id="ARBA00022692"/>
    </source>
</evidence>
<dbReference type="PANTHER" id="PTHR43531:SF14">
    <property type="entry name" value="METHYL-ACCEPTING CHEMOTAXIS PROTEIN I-RELATED"/>
    <property type="match status" value="1"/>
</dbReference>
<keyword evidence="5 11" id="KW-0812">Transmembrane</keyword>
<dbReference type="SUPFAM" id="SSF58104">
    <property type="entry name" value="Methyl-accepting chemotaxis protein (MCP) signaling domain"/>
    <property type="match status" value="1"/>
</dbReference>
<evidence type="ECO:0000256" key="9">
    <source>
        <dbReference type="ARBA" id="ARBA00029447"/>
    </source>
</evidence>
<dbReference type="EMBL" id="CABPSH010000001">
    <property type="protein sequence ID" value="VVD70577.1"/>
    <property type="molecule type" value="Genomic_DNA"/>
</dbReference>
<dbReference type="Pfam" id="PF02203">
    <property type="entry name" value="TarH"/>
    <property type="match status" value="1"/>
</dbReference>
<dbReference type="GO" id="GO:0004888">
    <property type="term" value="F:transmembrane signaling receptor activity"/>
    <property type="evidence" value="ECO:0007669"/>
    <property type="project" value="InterPro"/>
</dbReference>
<comment type="similarity">
    <text evidence="9">Belongs to the methyl-accepting chemotaxis (MCP) protein family.</text>
</comment>
<evidence type="ECO:0000256" key="8">
    <source>
        <dbReference type="ARBA" id="ARBA00023224"/>
    </source>
</evidence>
<dbReference type="InterPro" id="IPR004089">
    <property type="entry name" value="MCPsignal_dom"/>
</dbReference>
<comment type="subcellular location">
    <subcellularLocation>
        <location evidence="1">Cell inner membrane</location>
        <topology evidence="1">Multi-pass membrane protein</topology>
    </subcellularLocation>
</comment>
<organism evidence="13 14">
    <name type="scientific">Pandoraea eparura</name>
    <dbReference type="NCBI Taxonomy" id="2508291"/>
    <lineage>
        <taxon>Bacteria</taxon>
        <taxon>Pseudomonadati</taxon>
        <taxon>Pseudomonadota</taxon>
        <taxon>Betaproteobacteria</taxon>
        <taxon>Burkholderiales</taxon>
        <taxon>Burkholderiaceae</taxon>
        <taxon>Pandoraea</taxon>
    </lineage>
</organism>
<dbReference type="Gene3D" id="1.10.287.950">
    <property type="entry name" value="Methyl-accepting chemotaxis protein"/>
    <property type="match status" value="1"/>
</dbReference>
<dbReference type="GO" id="GO:0007165">
    <property type="term" value="P:signal transduction"/>
    <property type="evidence" value="ECO:0007669"/>
    <property type="project" value="UniProtKB-KW"/>
</dbReference>
<dbReference type="RefSeq" id="WP_174978083.1">
    <property type="nucleotide sequence ID" value="NZ_CABPSH010000001.1"/>
</dbReference>
<feature type="transmembrane region" description="Helical" evidence="11">
    <location>
        <begin position="188"/>
        <end position="207"/>
    </location>
</feature>
<evidence type="ECO:0000256" key="10">
    <source>
        <dbReference type="PROSITE-ProRule" id="PRU00284"/>
    </source>
</evidence>
<accession>A0A5E4S4L5</accession>
<keyword evidence="7 11" id="KW-0472">Membrane</keyword>
<evidence type="ECO:0000256" key="2">
    <source>
        <dbReference type="ARBA" id="ARBA00022475"/>
    </source>
</evidence>
<evidence type="ECO:0000256" key="1">
    <source>
        <dbReference type="ARBA" id="ARBA00004429"/>
    </source>
</evidence>
<feature type="domain" description="Methyl-accepting transducer" evidence="12">
    <location>
        <begin position="268"/>
        <end position="497"/>
    </location>
</feature>
<keyword evidence="14" id="KW-1185">Reference proteome</keyword>
<dbReference type="PANTHER" id="PTHR43531">
    <property type="entry name" value="PROTEIN ICFG"/>
    <property type="match status" value="1"/>
</dbReference>
<dbReference type="PRINTS" id="PR00260">
    <property type="entry name" value="CHEMTRNSDUCR"/>
</dbReference>
<evidence type="ECO:0000259" key="12">
    <source>
        <dbReference type="PROSITE" id="PS50111"/>
    </source>
</evidence>
<sequence>MNMTIKSRLIAVIAFLSVLAAGIGILGLHGMNRSNDGLKAVYEGRTLALEELSKIDALLLHNRLALSLAIVDPMVDVKAESARIEKNVAEIDTTWHAYLAATLMSDERHRAEKLASDWSRMDAQSMLPAASALRSGNVEAAKAAQDKLQASAPAIVQQLDALRKLQVNGAREEYERAAARYAMLRNSAVTVIVLGTLAAALFGYFLIRNIYRDLGGEPRYAAQIVRGIAAGDLTAKIALMKGDSESLLAAMHTMQGNLTQTIGQINQATHAIDEASEQVASGSTDLREQTEQQVFSLKETASSMSEMALTVKQNAENAHEANRVVVSASETAQRGGAVVAEVVDKMESINSAAKRIVDIISVIDGIAFQTNILALNAAVEAARAGEHGRGFAVVAGEVRNLAQRSASAAREINELIDDSVGKIDAGVQLVRQAGGTMNDIVESVGRVTHIFSDFATASQKQTSGIDQISQAIGRIKAVTQRNAVLVEDAGSAAESLRDQAVRLSQLVTVFRLDEVPAIGSGRSLPEGGSETNAISLLRFAAQR</sequence>
<dbReference type="Pfam" id="PF00015">
    <property type="entry name" value="MCPsignal"/>
    <property type="match status" value="1"/>
</dbReference>
<dbReference type="FunFam" id="1.10.287.950:FF:000001">
    <property type="entry name" value="Methyl-accepting chemotaxis sensory transducer"/>
    <property type="match status" value="1"/>
</dbReference>
<dbReference type="CDD" id="cd11386">
    <property type="entry name" value="MCP_signal"/>
    <property type="match status" value="1"/>
</dbReference>
<evidence type="ECO:0000256" key="6">
    <source>
        <dbReference type="ARBA" id="ARBA00022989"/>
    </source>
</evidence>
<proteinExistence type="inferred from homology"/>
<keyword evidence="3" id="KW-0488">Methylation</keyword>
<evidence type="ECO:0000256" key="4">
    <source>
        <dbReference type="ARBA" id="ARBA00022519"/>
    </source>
</evidence>
<evidence type="ECO:0000256" key="7">
    <source>
        <dbReference type="ARBA" id="ARBA00023136"/>
    </source>
</evidence>
<evidence type="ECO:0000313" key="14">
    <source>
        <dbReference type="Proteomes" id="UP000400981"/>
    </source>
</evidence>
<dbReference type="InterPro" id="IPR051310">
    <property type="entry name" value="MCP_chemotaxis"/>
</dbReference>
<dbReference type="GO" id="GO:0006935">
    <property type="term" value="P:chemotaxis"/>
    <property type="evidence" value="ECO:0007669"/>
    <property type="project" value="InterPro"/>
</dbReference>
<keyword evidence="8 10" id="KW-0807">Transducer</keyword>
<protein>
    <submittedName>
        <fullName evidence="13">Chemotaxis protein</fullName>
    </submittedName>
</protein>
<keyword evidence="4" id="KW-0997">Cell inner membrane</keyword>
<dbReference type="GO" id="GO:0005886">
    <property type="term" value="C:plasma membrane"/>
    <property type="evidence" value="ECO:0007669"/>
    <property type="project" value="UniProtKB-SubCell"/>
</dbReference>
<keyword evidence="6 11" id="KW-1133">Transmembrane helix</keyword>
<dbReference type="SMART" id="SM00283">
    <property type="entry name" value="MA"/>
    <property type="match status" value="1"/>
</dbReference>
<dbReference type="PROSITE" id="PS50111">
    <property type="entry name" value="CHEMOTAXIS_TRANSDUC_2"/>
    <property type="match status" value="1"/>
</dbReference>
<evidence type="ECO:0000256" key="3">
    <source>
        <dbReference type="ARBA" id="ARBA00022481"/>
    </source>
</evidence>
<reference evidence="13 14" key="1">
    <citation type="submission" date="2019-08" db="EMBL/GenBank/DDBJ databases">
        <authorList>
            <person name="Peeters C."/>
        </authorList>
    </citation>
    <scope>NUCLEOTIDE SEQUENCE [LARGE SCALE GENOMIC DNA]</scope>
    <source>
        <strain evidence="13 14">LMG 31012</strain>
    </source>
</reference>
<dbReference type="InterPro" id="IPR004090">
    <property type="entry name" value="Chemotax_Me-accpt_rcpt"/>
</dbReference>
<evidence type="ECO:0000313" key="13">
    <source>
        <dbReference type="EMBL" id="VVD70577.1"/>
    </source>
</evidence>
<keyword evidence="2" id="KW-1003">Cell membrane</keyword>
<dbReference type="InterPro" id="IPR003122">
    <property type="entry name" value="Tar_rcpt_lig-bd"/>
</dbReference>
<dbReference type="AlphaFoldDB" id="A0A5E4S4L5"/>
<dbReference type="Proteomes" id="UP000400981">
    <property type="component" value="Unassembled WGS sequence"/>
</dbReference>